<evidence type="ECO:0000313" key="3">
    <source>
        <dbReference type="EMBL" id="CDO98442.1"/>
    </source>
</evidence>
<dbReference type="Pfam" id="PF00403">
    <property type="entry name" value="HMA"/>
    <property type="match status" value="1"/>
</dbReference>
<dbReference type="SUPFAM" id="SSF55008">
    <property type="entry name" value="HMA, heavy metal-associated domain"/>
    <property type="match status" value="1"/>
</dbReference>
<gene>
    <name evidence="3" type="ORF">GSCOC_T00022533001</name>
</gene>
<reference evidence="4" key="1">
    <citation type="journal article" date="2014" name="Science">
        <title>The coffee genome provides insight into the convergent evolution of caffeine biosynthesis.</title>
        <authorList>
            <person name="Denoeud F."/>
            <person name="Carretero-Paulet L."/>
            <person name="Dereeper A."/>
            <person name="Droc G."/>
            <person name="Guyot R."/>
            <person name="Pietrella M."/>
            <person name="Zheng C."/>
            <person name="Alberti A."/>
            <person name="Anthony F."/>
            <person name="Aprea G."/>
            <person name="Aury J.M."/>
            <person name="Bento P."/>
            <person name="Bernard M."/>
            <person name="Bocs S."/>
            <person name="Campa C."/>
            <person name="Cenci A."/>
            <person name="Combes M.C."/>
            <person name="Crouzillat D."/>
            <person name="Da Silva C."/>
            <person name="Daddiego L."/>
            <person name="De Bellis F."/>
            <person name="Dussert S."/>
            <person name="Garsmeur O."/>
            <person name="Gayraud T."/>
            <person name="Guignon V."/>
            <person name="Jahn K."/>
            <person name="Jamilloux V."/>
            <person name="Joet T."/>
            <person name="Labadie K."/>
            <person name="Lan T."/>
            <person name="Leclercq J."/>
            <person name="Lepelley M."/>
            <person name="Leroy T."/>
            <person name="Li L.T."/>
            <person name="Librado P."/>
            <person name="Lopez L."/>
            <person name="Munoz A."/>
            <person name="Noel B."/>
            <person name="Pallavicini A."/>
            <person name="Perrotta G."/>
            <person name="Poncet V."/>
            <person name="Pot D."/>
            <person name="Priyono X."/>
            <person name="Rigoreau M."/>
            <person name="Rouard M."/>
            <person name="Rozas J."/>
            <person name="Tranchant-Dubreuil C."/>
            <person name="VanBuren R."/>
            <person name="Zhang Q."/>
            <person name="Andrade A.C."/>
            <person name="Argout X."/>
            <person name="Bertrand B."/>
            <person name="de Kochko A."/>
            <person name="Graziosi G."/>
            <person name="Henry R.J."/>
            <person name="Jayarama X."/>
            <person name="Ming R."/>
            <person name="Nagai C."/>
            <person name="Rounsley S."/>
            <person name="Sankoff D."/>
            <person name="Giuliano G."/>
            <person name="Albert V.A."/>
            <person name="Wincker P."/>
            <person name="Lashermes P."/>
        </authorList>
    </citation>
    <scope>NUCLEOTIDE SEQUENCE [LARGE SCALE GENOMIC DNA]</scope>
    <source>
        <strain evidence="4">cv. DH200-94</strain>
    </source>
</reference>
<dbReference type="GO" id="GO:0046872">
    <property type="term" value="F:metal ion binding"/>
    <property type="evidence" value="ECO:0007669"/>
    <property type="project" value="InterPro"/>
</dbReference>
<dbReference type="InterPro" id="IPR036163">
    <property type="entry name" value="HMA_dom_sf"/>
</dbReference>
<dbReference type="PhylomeDB" id="A0A068TQX3"/>
<dbReference type="Gramene" id="CDO98442">
    <property type="protein sequence ID" value="CDO98442"/>
    <property type="gene ID" value="GSCOC_T00022533001"/>
</dbReference>
<dbReference type="CDD" id="cd00371">
    <property type="entry name" value="HMA"/>
    <property type="match status" value="1"/>
</dbReference>
<dbReference type="GO" id="GO:0016020">
    <property type="term" value="C:membrane"/>
    <property type="evidence" value="ECO:0007669"/>
    <property type="project" value="UniProtKB-SubCell"/>
</dbReference>
<dbReference type="EMBL" id="HG739086">
    <property type="protein sequence ID" value="CDO98442.1"/>
    <property type="molecule type" value="Genomic_DNA"/>
</dbReference>
<keyword evidence="4" id="KW-1185">Reference proteome</keyword>
<proteinExistence type="predicted"/>
<name>A0A068TQX3_COFCA</name>
<dbReference type="Gene3D" id="3.30.70.100">
    <property type="match status" value="1"/>
</dbReference>
<evidence type="ECO:0000259" key="2">
    <source>
        <dbReference type="PROSITE" id="PS50846"/>
    </source>
</evidence>
<feature type="domain" description="HMA" evidence="2">
    <location>
        <begin position="41"/>
        <end position="90"/>
    </location>
</feature>
<dbReference type="GO" id="GO:0009626">
    <property type="term" value="P:plant-type hypersensitive response"/>
    <property type="evidence" value="ECO:0007669"/>
    <property type="project" value="UniProtKB-KW"/>
</dbReference>
<dbReference type="PROSITE" id="PS50846">
    <property type="entry name" value="HMA_2"/>
    <property type="match status" value="1"/>
</dbReference>
<dbReference type="Proteomes" id="UP000295252">
    <property type="component" value="Chromosome VI"/>
</dbReference>
<sequence>MNPLSWAKKEYARLRLQKQRRLLPPSSSATTAKCLPLPPQVQEVIIAADLRCGECERRVAGILSKIDDVESVVFHVSEKRVTLTRKTAAK</sequence>
<protein>
    <recommendedName>
        <fullName evidence="2">HMA domain-containing protein</fullName>
    </recommendedName>
</protein>
<dbReference type="OMA" id="RCANCQN"/>
<dbReference type="InParanoid" id="A0A068TQX3"/>
<dbReference type="InterPro" id="IPR006121">
    <property type="entry name" value="HMA_dom"/>
</dbReference>
<dbReference type="AlphaFoldDB" id="A0A068TQX3"/>
<evidence type="ECO:0000313" key="4">
    <source>
        <dbReference type="Proteomes" id="UP000295252"/>
    </source>
</evidence>
<evidence type="ECO:0000256" key="1">
    <source>
        <dbReference type="ARBA" id="ARBA00004170"/>
    </source>
</evidence>
<accession>A0A068TQX3</accession>
<organism evidence="3 4">
    <name type="scientific">Coffea canephora</name>
    <name type="common">Robusta coffee</name>
    <dbReference type="NCBI Taxonomy" id="49390"/>
    <lineage>
        <taxon>Eukaryota</taxon>
        <taxon>Viridiplantae</taxon>
        <taxon>Streptophyta</taxon>
        <taxon>Embryophyta</taxon>
        <taxon>Tracheophyta</taxon>
        <taxon>Spermatophyta</taxon>
        <taxon>Magnoliopsida</taxon>
        <taxon>eudicotyledons</taxon>
        <taxon>Gunneridae</taxon>
        <taxon>Pentapetalae</taxon>
        <taxon>asterids</taxon>
        <taxon>lamiids</taxon>
        <taxon>Gentianales</taxon>
        <taxon>Rubiaceae</taxon>
        <taxon>Ixoroideae</taxon>
        <taxon>Gardenieae complex</taxon>
        <taxon>Bertiereae - Coffeeae clade</taxon>
        <taxon>Coffeeae</taxon>
        <taxon>Coffea</taxon>
    </lineage>
</organism>
<dbReference type="OrthoDB" id="1649273at2759"/>
<comment type="subcellular location">
    <subcellularLocation>
        <location evidence="1">Membrane</location>
        <topology evidence="1">Peripheral membrane protein</topology>
    </subcellularLocation>
</comment>